<reference evidence="1" key="2">
    <citation type="journal article" date="2007" name="Science">
        <title>Draft genome sequence of the sexually transmitted pathogen Trichomonas vaginalis.</title>
        <authorList>
            <person name="Carlton J.M."/>
            <person name="Hirt R.P."/>
            <person name="Silva J.C."/>
            <person name="Delcher A.L."/>
            <person name="Schatz M."/>
            <person name="Zhao Q."/>
            <person name="Wortman J.R."/>
            <person name="Bidwell S.L."/>
            <person name="Alsmark U.C.M."/>
            <person name="Besteiro S."/>
            <person name="Sicheritz-Ponten T."/>
            <person name="Noel C.J."/>
            <person name="Dacks J.B."/>
            <person name="Foster P.G."/>
            <person name="Simillion C."/>
            <person name="Van de Peer Y."/>
            <person name="Miranda-Saavedra D."/>
            <person name="Barton G.J."/>
            <person name="Westrop G.D."/>
            <person name="Mueller S."/>
            <person name="Dessi D."/>
            <person name="Fiori P.L."/>
            <person name="Ren Q."/>
            <person name="Paulsen I."/>
            <person name="Zhang H."/>
            <person name="Bastida-Corcuera F.D."/>
            <person name="Simoes-Barbosa A."/>
            <person name="Brown M.T."/>
            <person name="Hayes R.D."/>
            <person name="Mukherjee M."/>
            <person name="Okumura C.Y."/>
            <person name="Schneider R."/>
            <person name="Smith A.J."/>
            <person name="Vanacova S."/>
            <person name="Villalvazo M."/>
            <person name="Haas B.J."/>
            <person name="Pertea M."/>
            <person name="Feldblyum T.V."/>
            <person name="Utterback T.R."/>
            <person name="Shu C.L."/>
            <person name="Osoegawa K."/>
            <person name="de Jong P.J."/>
            <person name="Hrdy I."/>
            <person name="Horvathova L."/>
            <person name="Zubacova Z."/>
            <person name="Dolezal P."/>
            <person name="Malik S.B."/>
            <person name="Logsdon J.M. Jr."/>
            <person name="Henze K."/>
            <person name="Gupta A."/>
            <person name="Wang C.C."/>
            <person name="Dunne R.L."/>
            <person name="Upcroft J.A."/>
            <person name="Upcroft P."/>
            <person name="White O."/>
            <person name="Salzberg S.L."/>
            <person name="Tang P."/>
            <person name="Chiu C.-H."/>
            <person name="Lee Y.-S."/>
            <person name="Embley T.M."/>
            <person name="Coombs G.H."/>
            <person name="Mottram J.C."/>
            <person name="Tachezy J."/>
            <person name="Fraser-Liggett C.M."/>
            <person name="Johnson P.J."/>
        </authorList>
    </citation>
    <scope>NUCLEOTIDE SEQUENCE [LARGE SCALE GENOMIC DNA]</scope>
    <source>
        <strain evidence="1">G3</strain>
    </source>
</reference>
<organism evidence="1 2">
    <name type="scientific">Trichomonas vaginalis (strain ATCC PRA-98 / G3)</name>
    <dbReference type="NCBI Taxonomy" id="412133"/>
    <lineage>
        <taxon>Eukaryota</taxon>
        <taxon>Metamonada</taxon>
        <taxon>Parabasalia</taxon>
        <taxon>Trichomonadida</taxon>
        <taxon>Trichomonadidae</taxon>
        <taxon>Trichomonas</taxon>
    </lineage>
</organism>
<keyword evidence="2" id="KW-1185">Reference proteome</keyword>
<sequence length="550" mass="63503">MQPEDVEIFLGISEIYFRLRPTILPVAVRELQSITQNKKFSTNFLDYLTNDKEYMTILIETFENGKSMSSRRVSHTCKNTTDYIIHSYHILKRILSQNPATFSQVIRVVSDYITGKVEYKDAHAMLIALTNNVSIIKLLNKSFIQKDINHSNYAETNGMLVTELPDEDTVEKIGAPDFGVPDVSIVKDRRLPITPIVEDPPDKAHQRDLACLISLSESDVSLVFDEYLPPQVDPEFPDTVFLYTDSRSGNEKQKIGPSYIDNSQLRFTSAFISPYLVDIYNVNNQYLTNPLNNTGGEDKEDRQAEILTDQIFEKDKFERAYLNFPAKDHDSNLRYIISQLYSKNYSALVIDSSSKNPKIFENVIRPRIFNALLNHSLRLSWKYSDIYLEQVKFAPLAFAPYKFIRDAMGKKKLAKSADWISEIILIPTSQAIQNEFYEMKLRDSDVSLIEKCMLFYRYWLLKYHPKDYPLGRNEICATAFPWDILFASIVNHADLENKIAELPDIHEITRLAQESQNEISKVNKKSKGTSDQFMTVWKKDGEAVSFYIRI</sequence>
<dbReference type="Proteomes" id="UP000001542">
    <property type="component" value="Unassembled WGS sequence"/>
</dbReference>
<reference evidence="1" key="1">
    <citation type="submission" date="2006-10" db="EMBL/GenBank/DDBJ databases">
        <authorList>
            <person name="Amadeo P."/>
            <person name="Zhao Q."/>
            <person name="Wortman J."/>
            <person name="Fraser-Liggett C."/>
            <person name="Carlton J."/>
        </authorList>
    </citation>
    <scope>NUCLEOTIDE SEQUENCE</scope>
    <source>
        <strain evidence="1">G3</strain>
    </source>
</reference>
<dbReference type="EMBL" id="DS113331">
    <property type="protein sequence ID" value="EAY10853.1"/>
    <property type="molecule type" value="Genomic_DNA"/>
</dbReference>
<name>A2E959_TRIV3</name>
<dbReference type="VEuPathDB" id="TrichDB:TVAGG3_0542570"/>
<dbReference type="AlphaFoldDB" id="A2E959"/>
<evidence type="ECO:0000313" key="1">
    <source>
        <dbReference type="EMBL" id="EAY10853.1"/>
    </source>
</evidence>
<gene>
    <name evidence="1" type="ORF">TVAG_258550</name>
</gene>
<accession>A2E959</accession>
<protein>
    <submittedName>
        <fullName evidence="1">Uncharacterized protein</fullName>
    </submittedName>
</protein>
<dbReference type="VEuPathDB" id="TrichDB:TVAG_258550"/>
<evidence type="ECO:0000313" key="2">
    <source>
        <dbReference type="Proteomes" id="UP000001542"/>
    </source>
</evidence>
<proteinExistence type="predicted"/>
<dbReference type="KEGG" id="tva:4768790"/>
<dbReference type="InParanoid" id="A2E959"/>
<dbReference type="RefSeq" id="XP_001323076.1">
    <property type="nucleotide sequence ID" value="XM_001323041.1"/>
</dbReference>